<dbReference type="Proteomes" id="UP000054270">
    <property type="component" value="Unassembled WGS sequence"/>
</dbReference>
<dbReference type="OMA" id="TICVESH"/>
<protein>
    <recommendedName>
        <fullName evidence="3">F-box domain-containing protein</fullName>
    </recommendedName>
</protein>
<accession>A0A0D2P1L4</accession>
<keyword evidence="2" id="KW-1185">Reference proteome</keyword>
<evidence type="ECO:0000313" key="2">
    <source>
        <dbReference type="Proteomes" id="UP000054270"/>
    </source>
</evidence>
<name>A0A0D2P1L4_HYPSF</name>
<dbReference type="AlphaFoldDB" id="A0A0D2P1L4"/>
<dbReference type="EMBL" id="KN817535">
    <property type="protein sequence ID" value="KJA24804.1"/>
    <property type="molecule type" value="Genomic_DNA"/>
</dbReference>
<gene>
    <name evidence="1" type="ORF">HYPSUDRAFT_200352</name>
</gene>
<proteinExistence type="predicted"/>
<organism evidence="1 2">
    <name type="scientific">Hypholoma sublateritium (strain FD-334 SS-4)</name>
    <dbReference type="NCBI Taxonomy" id="945553"/>
    <lineage>
        <taxon>Eukaryota</taxon>
        <taxon>Fungi</taxon>
        <taxon>Dikarya</taxon>
        <taxon>Basidiomycota</taxon>
        <taxon>Agaricomycotina</taxon>
        <taxon>Agaricomycetes</taxon>
        <taxon>Agaricomycetidae</taxon>
        <taxon>Agaricales</taxon>
        <taxon>Agaricineae</taxon>
        <taxon>Strophariaceae</taxon>
        <taxon>Hypholoma</taxon>
    </lineage>
</organism>
<evidence type="ECO:0008006" key="3">
    <source>
        <dbReference type="Google" id="ProtNLM"/>
    </source>
</evidence>
<evidence type="ECO:0000313" key="1">
    <source>
        <dbReference type="EMBL" id="KJA24804.1"/>
    </source>
</evidence>
<reference evidence="2" key="1">
    <citation type="submission" date="2014-04" db="EMBL/GenBank/DDBJ databases">
        <title>Evolutionary Origins and Diversification of the Mycorrhizal Mutualists.</title>
        <authorList>
            <consortium name="DOE Joint Genome Institute"/>
            <consortium name="Mycorrhizal Genomics Consortium"/>
            <person name="Kohler A."/>
            <person name="Kuo A."/>
            <person name="Nagy L.G."/>
            <person name="Floudas D."/>
            <person name="Copeland A."/>
            <person name="Barry K.W."/>
            <person name="Cichocki N."/>
            <person name="Veneault-Fourrey C."/>
            <person name="LaButti K."/>
            <person name="Lindquist E.A."/>
            <person name="Lipzen A."/>
            <person name="Lundell T."/>
            <person name="Morin E."/>
            <person name="Murat C."/>
            <person name="Riley R."/>
            <person name="Ohm R."/>
            <person name="Sun H."/>
            <person name="Tunlid A."/>
            <person name="Henrissat B."/>
            <person name="Grigoriev I.V."/>
            <person name="Hibbett D.S."/>
            <person name="Martin F."/>
        </authorList>
    </citation>
    <scope>NUCLEOTIDE SEQUENCE [LARGE SCALE GENOMIC DNA]</scope>
    <source>
        <strain evidence="2">FD-334 SS-4</strain>
    </source>
</reference>
<sequence>MFTDKHALRTTRITSQVCHSWRNLMLATPTLWARLIDVDRISHPWSDKWRDELMRRTGDAPLWIKANTFRPSMDMSEFLEIVRKNWHRIQQLVVRGRCPSVDTLRLPLDVPAPLLDTFIVSLSHAMLAEVIEDAPLFGGYAPMLRIFHFNNYVVGQGVPWLCRLNSLTLNGVYGICDIVAVLSEAHRLCDLQITNISFIIGESVSSLPVVSLTHLKSLGYIGDPLPCVTLLDHIRIPSGCSLSVHIPTISEGLDFTAAEAIITKFTCNARRFLQTNIFEVVQLTYLPDCMITFEGQTTFPVESTHNLTLPLYGSDAPEELAMFLRQISSLDLSKTTALQLFTDKETLHPSFGQIFGSLPSLDTICVESHSLQFLMKLQNDMDLTDQPDVIFPALRVITFILVISDHRGRHIADQIAVAVKFIISRVKNGHPIAQLDMGDTLPFDGRHHLEALSEVKDLELIYTCSPETKVSESSWNDYDEEECIDMF</sequence>
<dbReference type="OrthoDB" id="2966967at2759"/>